<keyword evidence="2" id="KW-0131">Cell cycle</keyword>
<dbReference type="InterPro" id="IPR009772">
    <property type="entry name" value="CDC123"/>
</dbReference>
<comment type="caution">
    <text evidence="2">The sequence shown here is derived from an EMBL/GenBank/DDBJ whole genome shotgun (WGS) entry which is preliminary data.</text>
</comment>
<proteinExistence type="inferred from homology"/>
<dbReference type="AlphaFoldDB" id="A0A6A4XD56"/>
<evidence type="ECO:0000313" key="2">
    <source>
        <dbReference type="EMBL" id="KAF0312232.1"/>
    </source>
</evidence>
<sequence length="334" mass="36343">MMEFTRKVSDVLACSFSSWYPLFEKVTTKSVWVPVPAEVAAYIRSGGTVVSSEATTADTNTDDEEDSVDWEAAEEGADELQRPEFAPFDAELRAAVAAVGGAAFVKLNWSAPADVRWLSVGRALRCQSPEDGCADAGAASADLHLVVRRWEDINPAAEFRCFVVEGHLIAISQREISQYFPHLERDSSSIITDITSFFKEKIQAKFPLQNYVFDVYRSTKDHVRLVDFSPLAPPTDPALFTWDQLTGKHCLRCESAPSPGSPLCLGCASAGGALPVFQYIAGADSIQRAPYADAELPYDVHHLAESGGTAAILQLLQKSQNLGKSDQSTDDEDG</sequence>
<keyword evidence="2" id="KW-0132">Cell division</keyword>
<dbReference type="Proteomes" id="UP000440578">
    <property type="component" value="Unassembled WGS sequence"/>
</dbReference>
<name>A0A6A4XD56_AMPAM</name>
<dbReference type="GO" id="GO:0005737">
    <property type="term" value="C:cytoplasm"/>
    <property type="evidence" value="ECO:0007669"/>
    <property type="project" value="TreeGrafter"/>
</dbReference>
<dbReference type="PANTHER" id="PTHR15323">
    <property type="entry name" value="D123 PROTEIN"/>
    <property type="match status" value="1"/>
</dbReference>
<organism evidence="2 3">
    <name type="scientific">Amphibalanus amphitrite</name>
    <name type="common">Striped barnacle</name>
    <name type="synonym">Balanus amphitrite</name>
    <dbReference type="NCBI Taxonomy" id="1232801"/>
    <lineage>
        <taxon>Eukaryota</taxon>
        <taxon>Metazoa</taxon>
        <taxon>Ecdysozoa</taxon>
        <taxon>Arthropoda</taxon>
        <taxon>Crustacea</taxon>
        <taxon>Multicrustacea</taxon>
        <taxon>Cirripedia</taxon>
        <taxon>Thoracica</taxon>
        <taxon>Thoracicalcarea</taxon>
        <taxon>Balanomorpha</taxon>
        <taxon>Balanoidea</taxon>
        <taxon>Balanidae</taxon>
        <taxon>Amphibalaninae</taxon>
        <taxon>Amphibalanus</taxon>
    </lineage>
</organism>
<dbReference type="GO" id="GO:0051301">
    <property type="term" value="P:cell division"/>
    <property type="evidence" value="ECO:0007669"/>
    <property type="project" value="UniProtKB-KW"/>
</dbReference>
<dbReference type="OrthoDB" id="360540at2759"/>
<evidence type="ECO:0000256" key="1">
    <source>
        <dbReference type="ARBA" id="ARBA00011047"/>
    </source>
</evidence>
<protein>
    <submittedName>
        <fullName evidence="2">Cell division cycle protein 123</fullName>
    </submittedName>
</protein>
<evidence type="ECO:0000313" key="3">
    <source>
        <dbReference type="Proteomes" id="UP000440578"/>
    </source>
</evidence>
<comment type="similarity">
    <text evidence="1">Belongs to the CDC123 family.</text>
</comment>
<accession>A0A6A4XD56</accession>
<dbReference type="Pfam" id="PF07065">
    <property type="entry name" value="D123"/>
    <property type="match status" value="2"/>
</dbReference>
<gene>
    <name evidence="2" type="primary">cdc123</name>
    <name evidence="2" type="ORF">FJT64_016957</name>
</gene>
<dbReference type="EMBL" id="VIIS01000183">
    <property type="protein sequence ID" value="KAF0312232.1"/>
    <property type="molecule type" value="Genomic_DNA"/>
</dbReference>
<keyword evidence="3" id="KW-1185">Reference proteome</keyword>
<dbReference type="PANTHER" id="PTHR15323:SF6">
    <property type="entry name" value="CELL DIVISION CYCLE PROTEIN 123 HOMOLOG"/>
    <property type="match status" value="1"/>
</dbReference>
<reference evidence="2 3" key="1">
    <citation type="submission" date="2019-07" db="EMBL/GenBank/DDBJ databases">
        <title>Draft genome assembly of a fouling barnacle, Amphibalanus amphitrite (Darwin, 1854): The first reference genome for Thecostraca.</title>
        <authorList>
            <person name="Kim W."/>
        </authorList>
    </citation>
    <scope>NUCLEOTIDE SEQUENCE [LARGE SCALE GENOMIC DNA]</scope>
    <source>
        <strain evidence="2">SNU_AA5</strain>
        <tissue evidence="2">Soma without cirri and trophi</tissue>
    </source>
</reference>